<comment type="caution">
    <text evidence="2">The sequence shown here is derived from an EMBL/GenBank/DDBJ whole genome shotgun (WGS) entry which is preliminary data.</text>
</comment>
<feature type="compositionally biased region" description="Basic residues" evidence="1">
    <location>
        <begin position="107"/>
        <end position="117"/>
    </location>
</feature>
<feature type="region of interest" description="Disordered" evidence="1">
    <location>
        <begin position="662"/>
        <end position="681"/>
    </location>
</feature>
<feature type="region of interest" description="Disordered" evidence="1">
    <location>
        <begin position="92"/>
        <end position="124"/>
    </location>
</feature>
<feature type="region of interest" description="Disordered" evidence="1">
    <location>
        <begin position="175"/>
        <end position="267"/>
    </location>
</feature>
<dbReference type="EMBL" id="BKCJ010009547">
    <property type="protein sequence ID" value="GEU87475.1"/>
    <property type="molecule type" value="Genomic_DNA"/>
</dbReference>
<feature type="compositionally biased region" description="Basic and acidic residues" evidence="1">
    <location>
        <begin position="427"/>
        <end position="436"/>
    </location>
</feature>
<feature type="compositionally biased region" description="Basic and acidic residues" evidence="1">
    <location>
        <begin position="472"/>
        <end position="487"/>
    </location>
</feature>
<feature type="region of interest" description="Disordered" evidence="1">
    <location>
        <begin position="425"/>
        <end position="498"/>
    </location>
</feature>
<feature type="compositionally biased region" description="Low complexity" evidence="1">
    <location>
        <begin position="459"/>
        <end position="470"/>
    </location>
</feature>
<feature type="compositionally biased region" description="Basic and acidic residues" evidence="1">
    <location>
        <begin position="96"/>
        <end position="106"/>
    </location>
</feature>
<accession>A0A6L2NSD9</accession>
<feature type="compositionally biased region" description="Acidic residues" evidence="1">
    <location>
        <begin position="488"/>
        <end position="498"/>
    </location>
</feature>
<proteinExistence type="predicted"/>
<organism evidence="2">
    <name type="scientific">Tanacetum cinerariifolium</name>
    <name type="common">Dalmatian daisy</name>
    <name type="synonym">Chrysanthemum cinerariifolium</name>
    <dbReference type="NCBI Taxonomy" id="118510"/>
    <lineage>
        <taxon>Eukaryota</taxon>
        <taxon>Viridiplantae</taxon>
        <taxon>Streptophyta</taxon>
        <taxon>Embryophyta</taxon>
        <taxon>Tracheophyta</taxon>
        <taxon>Spermatophyta</taxon>
        <taxon>Magnoliopsida</taxon>
        <taxon>eudicotyledons</taxon>
        <taxon>Gunneridae</taxon>
        <taxon>Pentapetalae</taxon>
        <taxon>asterids</taxon>
        <taxon>campanulids</taxon>
        <taxon>Asterales</taxon>
        <taxon>Asteraceae</taxon>
        <taxon>Asteroideae</taxon>
        <taxon>Anthemideae</taxon>
        <taxon>Anthemidinae</taxon>
        <taxon>Tanacetum</taxon>
    </lineage>
</organism>
<reference evidence="2" key="1">
    <citation type="journal article" date="2019" name="Sci. Rep.">
        <title>Draft genome of Tanacetum cinerariifolium, the natural source of mosquito coil.</title>
        <authorList>
            <person name="Yamashiro T."/>
            <person name="Shiraishi A."/>
            <person name="Satake H."/>
            <person name="Nakayama K."/>
        </authorList>
    </citation>
    <scope>NUCLEOTIDE SEQUENCE</scope>
</reference>
<feature type="compositionally biased region" description="Acidic residues" evidence="1">
    <location>
        <begin position="244"/>
        <end position="262"/>
    </location>
</feature>
<gene>
    <name evidence="2" type="ORF">Tci_059453</name>
</gene>
<dbReference type="AlphaFoldDB" id="A0A6L2NSD9"/>
<feature type="compositionally biased region" description="Acidic residues" evidence="1">
    <location>
        <begin position="209"/>
        <end position="233"/>
    </location>
</feature>
<evidence type="ECO:0000313" key="2">
    <source>
        <dbReference type="EMBL" id="GEU87475.1"/>
    </source>
</evidence>
<feature type="compositionally biased region" description="Basic and acidic residues" evidence="1">
    <location>
        <begin position="189"/>
        <end position="205"/>
    </location>
</feature>
<name>A0A6L2NSD9_TANCI</name>
<protein>
    <submittedName>
        <fullName evidence="2">Uncharacterized protein</fullName>
    </submittedName>
</protein>
<sequence>MYYKKNVDYVELLWEDFTYQIDNIGHKKQENMYYPRFTKVIIHYFLFKDKTISRRNKIGMHTSRDDYLINTLRFVFANEESQIYGAQLPKSMTSPEMREFSPEEPRRKSKRVKRPAKKSTNLPTAGVVIRVASTEEAQYEEVCKKSLRDFHKTHPSGSGTVIKIDLSAAKIKPSVTNEGFGAKPGVLDVTKEESSKRSDSEHETNENETSFESDQEENVEDVEDVKDDEEEKVDEFVKTPSNSTDDEDETNVEDKVEGDEDKGMDYTTNKFDDDVDITLNQVIKDAHVTISTVVKKIEVPVTSSSHSSDLAFKFLKFSDIPHTDAEIVSPMDVHVYQEVPMIKSMVTESLEHGFLAKESSQPQSIYKAADLLIEFELKKILIDKMDGSQSYLTASEYRECYDGLIKSYNLNKSLFSTNEKVYSLKRSQKDKDKDDDPFVGSDRGLKKRKTSKDDEPIKGTKSQSKSSGKSIYAEESKFEVADSKMPQDQEENLGDDDEELKRKVVSKRPAFKLLKGIRTNFSEFEYDFEECYKALSEKLDWENPEGGDYPFDLTKPLPLVMNENRQIVPTDYFFNNHLKYLQGGISTMTYTTSITKTKFAEYDLPGIEDMVPNIWSLVKVTYDKHEIWVTWVELCECSPEAWLFKRESKILNWESKVTRRRSTSPSEKLPNLTSRKRDPYTPYPDPQGFIYVEKMEFIGKKRAHIMIKAIDKQLKDRRMMRSFKKFVGGRHYETDLWLLR</sequence>
<evidence type="ECO:0000256" key="1">
    <source>
        <dbReference type="SAM" id="MobiDB-lite"/>
    </source>
</evidence>